<dbReference type="PROSITE" id="PS00531">
    <property type="entry name" value="RNASE_T2_2"/>
    <property type="match status" value="1"/>
</dbReference>
<dbReference type="InterPro" id="IPR033697">
    <property type="entry name" value="Ribonuclease_T2_eukaryotic"/>
</dbReference>
<dbReference type="Pfam" id="PF00445">
    <property type="entry name" value="Ribonuclease_T2"/>
    <property type="match status" value="1"/>
</dbReference>
<dbReference type="PANTHER" id="PTHR11240:SF22">
    <property type="entry name" value="RIBONUCLEASE T2"/>
    <property type="match status" value="1"/>
</dbReference>
<evidence type="ECO:0000256" key="4">
    <source>
        <dbReference type="ARBA" id="ARBA00023157"/>
    </source>
</evidence>
<dbReference type="OrthoDB" id="435754at2759"/>
<dbReference type="PANTHER" id="PTHR11240">
    <property type="entry name" value="RIBONUCLEASE T2"/>
    <property type="match status" value="1"/>
</dbReference>
<keyword evidence="3" id="KW-0540">Nuclease</keyword>
<evidence type="ECO:0000313" key="9">
    <source>
        <dbReference type="Proteomes" id="UP000799640"/>
    </source>
</evidence>
<accession>A0A6G1HWR7</accession>
<dbReference type="InterPro" id="IPR033130">
    <property type="entry name" value="RNase_T2_His_AS_2"/>
</dbReference>
<dbReference type="InterPro" id="IPR036430">
    <property type="entry name" value="RNase_T2-like_sf"/>
</dbReference>
<feature type="signal peptide" evidence="7">
    <location>
        <begin position="1"/>
        <end position="16"/>
    </location>
</feature>
<dbReference type="InterPro" id="IPR001568">
    <property type="entry name" value="RNase_T2-like"/>
</dbReference>
<proteinExistence type="inferred from homology"/>
<feature type="active site" evidence="5">
    <location>
        <position position="77"/>
    </location>
</feature>
<evidence type="ECO:0000256" key="6">
    <source>
        <dbReference type="RuleBase" id="RU004328"/>
    </source>
</evidence>
<gene>
    <name evidence="8" type="ORF">EJ06DRAFT_521954</name>
</gene>
<evidence type="ECO:0000313" key="8">
    <source>
        <dbReference type="EMBL" id="KAF2400498.1"/>
    </source>
</evidence>
<keyword evidence="3" id="KW-0378">Hydrolase</keyword>
<dbReference type="GO" id="GO:0033897">
    <property type="term" value="F:ribonuclease T2 activity"/>
    <property type="evidence" value="ECO:0007669"/>
    <property type="project" value="UniProtKB-EC"/>
</dbReference>
<dbReference type="Proteomes" id="UP000799640">
    <property type="component" value="Unassembled WGS sequence"/>
</dbReference>
<keyword evidence="9" id="KW-1185">Reference proteome</keyword>
<organism evidence="8 9">
    <name type="scientific">Trichodelitschia bisporula</name>
    <dbReference type="NCBI Taxonomy" id="703511"/>
    <lineage>
        <taxon>Eukaryota</taxon>
        <taxon>Fungi</taxon>
        <taxon>Dikarya</taxon>
        <taxon>Ascomycota</taxon>
        <taxon>Pezizomycotina</taxon>
        <taxon>Dothideomycetes</taxon>
        <taxon>Dothideomycetes incertae sedis</taxon>
        <taxon>Phaeotrichales</taxon>
        <taxon>Phaeotrichaceae</taxon>
        <taxon>Trichodelitschia</taxon>
    </lineage>
</organism>
<name>A0A6G1HWR7_9PEZI</name>
<dbReference type="CDD" id="cd01061">
    <property type="entry name" value="RNase_T2_euk"/>
    <property type="match status" value="1"/>
</dbReference>
<dbReference type="GO" id="GO:0003723">
    <property type="term" value="F:RNA binding"/>
    <property type="evidence" value="ECO:0007669"/>
    <property type="project" value="InterPro"/>
</dbReference>
<evidence type="ECO:0000256" key="2">
    <source>
        <dbReference type="ARBA" id="ARBA00012571"/>
    </source>
</evidence>
<comment type="similarity">
    <text evidence="1 6">Belongs to the RNase T2 family.</text>
</comment>
<evidence type="ECO:0000256" key="3">
    <source>
        <dbReference type="ARBA" id="ARBA00022759"/>
    </source>
</evidence>
<evidence type="ECO:0000256" key="1">
    <source>
        <dbReference type="ARBA" id="ARBA00007469"/>
    </source>
</evidence>
<dbReference type="SUPFAM" id="SSF55895">
    <property type="entry name" value="Ribonuclease Rh-like"/>
    <property type="match status" value="1"/>
</dbReference>
<dbReference type="AlphaFoldDB" id="A0A6G1HWR7"/>
<reference evidence="8" key="1">
    <citation type="journal article" date="2020" name="Stud. Mycol.">
        <title>101 Dothideomycetes genomes: a test case for predicting lifestyles and emergence of pathogens.</title>
        <authorList>
            <person name="Haridas S."/>
            <person name="Albert R."/>
            <person name="Binder M."/>
            <person name="Bloem J."/>
            <person name="Labutti K."/>
            <person name="Salamov A."/>
            <person name="Andreopoulos B."/>
            <person name="Baker S."/>
            <person name="Barry K."/>
            <person name="Bills G."/>
            <person name="Bluhm B."/>
            <person name="Cannon C."/>
            <person name="Castanera R."/>
            <person name="Culley D."/>
            <person name="Daum C."/>
            <person name="Ezra D."/>
            <person name="Gonzalez J."/>
            <person name="Henrissat B."/>
            <person name="Kuo A."/>
            <person name="Liang C."/>
            <person name="Lipzen A."/>
            <person name="Lutzoni F."/>
            <person name="Magnuson J."/>
            <person name="Mondo S."/>
            <person name="Nolan M."/>
            <person name="Ohm R."/>
            <person name="Pangilinan J."/>
            <person name="Park H.-J."/>
            <person name="Ramirez L."/>
            <person name="Alfaro M."/>
            <person name="Sun H."/>
            <person name="Tritt A."/>
            <person name="Yoshinaga Y."/>
            <person name="Zwiers L.-H."/>
            <person name="Turgeon B."/>
            <person name="Goodwin S."/>
            <person name="Spatafora J."/>
            <person name="Crous P."/>
            <person name="Grigoriev I."/>
        </authorList>
    </citation>
    <scope>NUCLEOTIDE SEQUENCE</scope>
    <source>
        <strain evidence="8">CBS 262.69</strain>
    </source>
</reference>
<feature type="active site" evidence="5">
    <location>
        <position position="156"/>
    </location>
</feature>
<sequence length="315" mass="34502">MRSLLPLLAALPGTHAFVPSQTCPQPGLSCPAPGYVNTCCTNTPGGQFALTQFWNSDPRQGPRNPGYIGPATSWTIHGMWPDHCDGTFDSVCDCARSGDCSSRNRKCGRETCNRDYSSVTRVLERFGKQELLEYMRTYWRGINGDENLWQHEWSKHGTCVSTLEPKCYANYEPAREVVDYFDKAVQLFKNVSTYEWLAQANIVPSTTKTYTLNEILAALTSPRGVKPVVGCQGGELREVWFHFHTKGSMQAGEFVAIDPDFSGAGPNPGAGRCPHSGIRYLPKEVGGYDAVPAGALGSEEVDAVPALALQVVEDL</sequence>
<dbReference type="GO" id="GO:0006401">
    <property type="term" value="P:RNA catabolic process"/>
    <property type="evidence" value="ECO:0007669"/>
    <property type="project" value="TreeGrafter"/>
</dbReference>
<keyword evidence="7" id="KW-0732">Signal</keyword>
<dbReference type="EC" id="4.6.1.19" evidence="2"/>
<keyword evidence="3" id="KW-0255">Endonuclease</keyword>
<dbReference type="EMBL" id="ML996695">
    <property type="protein sequence ID" value="KAF2400498.1"/>
    <property type="molecule type" value="Genomic_DNA"/>
</dbReference>
<feature type="active site" evidence="5">
    <location>
        <position position="152"/>
    </location>
</feature>
<protein>
    <recommendedName>
        <fullName evidence="2">ribonuclease T2</fullName>
        <ecNumber evidence="2">4.6.1.19</ecNumber>
    </recommendedName>
</protein>
<keyword evidence="4" id="KW-1015">Disulfide bond</keyword>
<evidence type="ECO:0000256" key="7">
    <source>
        <dbReference type="SAM" id="SignalP"/>
    </source>
</evidence>
<dbReference type="GO" id="GO:0005576">
    <property type="term" value="C:extracellular region"/>
    <property type="evidence" value="ECO:0007669"/>
    <property type="project" value="TreeGrafter"/>
</dbReference>
<dbReference type="Gene3D" id="3.90.730.10">
    <property type="entry name" value="Ribonuclease T2-like"/>
    <property type="match status" value="1"/>
</dbReference>
<evidence type="ECO:0000256" key="5">
    <source>
        <dbReference type="PIRSR" id="PIRSR633697-1"/>
    </source>
</evidence>
<feature type="chain" id="PRO_5026037541" description="ribonuclease T2" evidence="7">
    <location>
        <begin position="17"/>
        <end position="315"/>
    </location>
</feature>